<proteinExistence type="predicted"/>
<sequence length="156" mass="17822">MSSMLLNDPKPVTKVSHQVPRKEPDHSLAMNLLPSGNRKLKNVLFNCQGLRLCEIGLGTEEEYTAKKKETSTMMLQTAEPLPLKVSLIKKDIQTEVKSCKEDSQPTQVVQRRKSFFSLWKLSKLPRRKLQRNPTGFSYVAKRINSKGGQKRGHQKF</sequence>
<dbReference type="EMBL" id="QGKX02000095">
    <property type="protein sequence ID" value="KAF3572754.1"/>
    <property type="molecule type" value="Genomic_DNA"/>
</dbReference>
<evidence type="ECO:0000256" key="1">
    <source>
        <dbReference type="SAM" id="MobiDB-lite"/>
    </source>
</evidence>
<accession>A0A8S9RI12</accession>
<protein>
    <submittedName>
        <fullName evidence="2">Uncharacterized protein</fullName>
    </submittedName>
</protein>
<dbReference type="AlphaFoldDB" id="A0A8S9RI12"/>
<name>A0A8S9RI12_BRACR</name>
<dbReference type="Proteomes" id="UP000712600">
    <property type="component" value="Unassembled WGS sequence"/>
</dbReference>
<reference evidence="2" key="1">
    <citation type="submission" date="2019-12" db="EMBL/GenBank/DDBJ databases">
        <title>Genome sequencing and annotation of Brassica cretica.</title>
        <authorList>
            <person name="Studholme D.J."/>
            <person name="Sarris P."/>
        </authorList>
    </citation>
    <scope>NUCLEOTIDE SEQUENCE</scope>
    <source>
        <strain evidence="2">PFS-109/04</strain>
        <tissue evidence="2">Leaf</tissue>
    </source>
</reference>
<gene>
    <name evidence="2" type="ORF">F2Q69_00061426</name>
</gene>
<organism evidence="2 3">
    <name type="scientific">Brassica cretica</name>
    <name type="common">Mustard</name>
    <dbReference type="NCBI Taxonomy" id="69181"/>
    <lineage>
        <taxon>Eukaryota</taxon>
        <taxon>Viridiplantae</taxon>
        <taxon>Streptophyta</taxon>
        <taxon>Embryophyta</taxon>
        <taxon>Tracheophyta</taxon>
        <taxon>Spermatophyta</taxon>
        <taxon>Magnoliopsida</taxon>
        <taxon>eudicotyledons</taxon>
        <taxon>Gunneridae</taxon>
        <taxon>Pentapetalae</taxon>
        <taxon>rosids</taxon>
        <taxon>malvids</taxon>
        <taxon>Brassicales</taxon>
        <taxon>Brassicaceae</taxon>
        <taxon>Brassiceae</taxon>
        <taxon>Brassica</taxon>
    </lineage>
</organism>
<evidence type="ECO:0000313" key="2">
    <source>
        <dbReference type="EMBL" id="KAF3572754.1"/>
    </source>
</evidence>
<feature type="region of interest" description="Disordered" evidence="1">
    <location>
        <begin position="1"/>
        <end position="24"/>
    </location>
</feature>
<comment type="caution">
    <text evidence="2">The sequence shown here is derived from an EMBL/GenBank/DDBJ whole genome shotgun (WGS) entry which is preliminary data.</text>
</comment>
<evidence type="ECO:0000313" key="3">
    <source>
        <dbReference type="Proteomes" id="UP000712600"/>
    </source>
</evidence>